<gene>
    <name evidence="10" type="ORF">GCM10007878_10700</name>
</gene>
<feature type="active site" description="Nucleophile" evidence="7">
    <location>
        <position position="513"/>
    </location>
</feature>
<keyword evidence="11" id="KW-1185">Reference proteome</keyword>
<dbReference type="PROSITE" id="PS52029">
    <property type="entry name" value="LD_TPASE"/>
    <property type="match status" value="1"/>
</dbReference>
<evidence type="ECO:0000313" key="11">
    <source>
        <dbReference type="Proteomes" id="UP001156682"/>
    </source>
</evidence>
<dbReference type="PANTHER" id="PTHR41533">
    <property type="entry name" value="L,D-TRANSPEPTIDASE HI_1667-RELATED"/>
    <property type="match status" value="1"/>
</dbReference>
<dbReference type="EMBL" id="BSOR01000016">
    <property type="protein sequence ID" value="GLR63635.1"/>
    <property type="molecule type" value="Genomic_DNA"/>
</dbReference>
<evidence type="ECO:0000259" key="9">
    <source>
        <dbReference type="PROSITE" id="PS52029"/>
    </source>
</evidence>
<dbReference type="CDD" id="cd16913">
    <property type="entry name" value="YkuD_like"/>
    <property type="match status" value="1"/>
</dbReference>
<keyword evidence="5 7" id="KW-0573">Peptidoglycan synthesis</keyword>
<dbReference type="InterPro" id="IPR036366">
    <property type="entry name" value="PGBDSf"/>
</dbReference>
<dbReference type="Gene3D" id="2.40.440.10">
    <property type="entry name" value="L,D-transpeptidase catalytic domain-like"/>
    <property type="match status" value="1"/>
</dbReference>
<feature type="signal peptide" evidence="8">
    <location>
        <begin position="1"/>
        <end position="38"/>
    </location>
</feature>
<protein>
    <recommendedName>
        <fullName evidence="9">L,D-TPase catalytic domain-containing protein</fullName>
    </recommendedName>
</protein>
<comment type="caution">
    <text evidence="10">The sequence shown here is derived from an EMBL/GenBank/DDBJ whole genome shotgun (WGS) entry which is preliminary data.</text>
</comment>
<feature type="active site" description="Proton donor/acceptor" evidence="7">
    <location>
        <position position="494"/>
    </location>
</feature>
<evidence type="ECO:0000256" key="2">
    <source>
        <dbReference type="ARBA" id="ARBA00005992"/>
    </source>
</evidence>
<organism evidence="10 11">
    <name type="scientific">Marinospirillum insulare</name>
    <dbReference type="NCBI Taxonomy" id="217169"/>
    <lineage>
        <taxon>Bacteria</taxon>
        <taxon>Pseudomonadati</taxon>
        <taxon>Pseudomonadota</taxon>
        <taxon>Gammaproteobacteria</taxon>
        <taxon>Oceanospirillales</taxon>
        <taxon>Oceanospirillaceae</taxon>
        <taxon>Marinospirillum</taxon>
    </lineage>
</organism>
<evidence type="ECO:0000256" key="3">
    <source>
        <dbReference type="ARBA" id="ARBA00022679"/>
    </source>
</evidence>
<dbReference type="InterPro" id="IPR036365">
    <property type="entry name" value="PGBD-like_sf"/>
</dbReference>
<evidence type="ECO:0000256" key="1">
    <source>
        <dbReference type="ARBA" id="ARBA00004752"/>
    </source>
</evidence>
<dbReference type="Proteomes" id="UP001156682">
    <property type="component" value="Unassembled WGS sequence"/>
</dbReference>
<dbReference type="InterPro" id="IPR038063">
    <property type="entry name" value="Transpep_catalytic_dom"/>
</dbReference>
<evidence type="ECO:0000256" key="8">
    <source>
        <dbReference type="SAM" id="SignalP"/>
    </source>
</evidence>
<sequence>MKSILIGQLAYPLKKGLYQKVFFACCLLLLLSFLPACASISKSSTPSQPKTLSSQASHTTLTNWVNSTLATYYPQQELTHLDYLAKLYQQSEFNNFWFDTTGQPNTAARLLLSDLKPWLALDPHPRLKLYKQLAELLKQPVNTGLPRHRQATDLLITDLFLSYQDDLLQGYWTQFDLDQDHGVTNAYERWDNWPDEVVRKRLVDVFPYWLQQLKGQQPSVWAVARIQETQPASYYYLPWRKAFTQLEKMAALGDWPQINDYLKQGSRSPEVTRLAVQLKHQGDLNQLENYFPTADQQPLFDLPLEQALKNFQLRHNLKVTGTTNKVTRHKLNLTPQERMRVLAHNLRRLHHLPKTPNKRNLMINMADQRLAFIEDQQVKLDMKIIIGRDGLRTPIMNQWLTSLVLNPLWNVPDSIAKQRIFPRALQNPHYLSSRDYALVDGWHTPSRFVSLDDVSESDFQDEKSSYRIVQKTGRYNQLGKVKFRLSNQQAIYLHDTPYRQAFNQDNRDISSGCVRLEDADQLVLALLKHSKNWSEEAINEAYQLGEERYLQVRPKVAVYLMYWTAWTDKAGRLHWRDDIYNKDTFQADKRLASHP</sequence>
<keyword evidence="6 7" id="KW-0961">Cell wall biogenesis/degradation</keyword>
<dbReference type="Pfam" id="PF01471">
    <property type="entry name" value="PG_binding_1"/>
    <property type="match status" value="1"/>
</dbReference>
<accession>A0ABQ6A0J4</accession>
<dbReference type="InterPro" id="IPR052905">
    <property type="entry name" value="LD-transpeptidase_YkuD-like"/>
</dbReference>
<feature type="domain" description="L,D-TPase catalytic" evidence="9">
    <location>
        <begin position="359"/>
        <end position="539"/>
    </location>
</feature>
<dbReference type="SUPFAM" id="SSF47090">
    <property type="entry name" value="PGBD-like"/>
    <property type="match status" value="1"/>
</dbReference>
<evidence type="ECO:0000256" key="7">
    <source>
        <dbReference type="PROSITE-ProRule" id="PRU01373"/>
    </source>
</evidence>
<dbReference type="PANTHER" id="PTHR41533:SF1">
    <property type="entry name" value="L,D-TRANSPEPTIDASE YCBB-RELATED"/>
    <property type="match status" value="1"/>
</dbReference>
<evidence type="ECO:0000256" key="5">
    <source>
        <dbReference type="ARBA" id="ARBA00022984"/>
    </source>
</evidence>
<name>A0ABQ6A0J4_9GAMM</name>
<evidence type="ECO:0000256" key="6">
    <source>
        <dbReference type="ARBA" id="ARBA00023316"/>
    </source>
</evidence>
<dbReference type="InterPro" id="IPR002477">
    <property type="entry name" value="Peptidoglycan-bd-like"/>
</dbReference>
<dbReference type="InterPro" id="IPR005490">
    <property type="entry name" value="LD_TPept_cat_dom"/>
</dbReference>
<evidence type="ECO:0000313" key="10">
    <source>
        <dbReference type="EMBL" id="GLR63635.1"/>
    </source>
</evidence>
<proteinExistence type="inferred from homology"/>
<dbReference type="Pfam" id="PF03734">
    <property type="entry name" value="YkuD"/>
    <property type="match status" value="1"/>
</dbReference>
<comment type="pathway">
    <text evidence="1 7">Cell wall biogenesis; peptidoglycan biosynthesis.</text>
</comment>
<reference evidence="11" key="1">
    <citation type="journal article" date="2019" name="Int. J. Syst. Evol. Microbiol.">
        <title>The Global Catalogue of Microorganisms (GCM) 10K type strain sequencing project: providing services to taxonomists for standard genome sequencing and annotation.</title>
        <authorList>
            <consortium name="The Broad Institute Genomics Platform"/>
            <consortium name="The Broad Institute Genome Sequencing Center for Infectious Disease"/>
            <person name="Wu L."/>
            <person name="Ma J."/>
        </authorList>
    </citation>
    <scope>NUCLEOTIDE SEQUENCE [LARGE SCALE GENOMIC DNA]</scope>
    <source>
        <strain evidence="11">NBRC 100033</strain>
    </source>
</reference>
<feature type="chain" id="PRO_5046732863" description="L,D-TPase catalytic domain-containing protein" evidence="8">
    <location>
        <begin position="39"/>
        <end position="595"/>
    </location>
</feature>
<keyword evidence="4 7" id="KW-0133">Cell shape</keyword>
<comment type="similarity">
    <text evidence="2">Belongs to the YkuD family.</text>
</comment>
<dbReference type="RefSeq" id="WP_027849961.1">
    <property type="nucleotide sequence ID" value="NZ_BSOR01000016.1"/>
</dbReference>
<keyword evidence="3" id="KW-0808">Transferase</keyword>
<evidence type="ECO:0000256" key="4">
    <source>
        <dbReference type="ARBA" id="ARBA00022960"/>
    </source>
</evidence>
<keyword evidence="8" id="KW-0732">Signal</keyword>
<dbReference type="SUPFAM" id="SSF141523">
    <property type="entry name" value="L,D-transpeptidase catalytic domain-like"/>
    <property type="match status" value="1"/>
</dbReference>
<dbReference type="Gene3D" id="1.10.101.10">
    <property type="entry name" value="PGBD-like superfamily/PGBD"/>
    <property type="match status" value="1"/>
</dbReference>